<keyword evidence="2" id="KW-1133">Transmembrane helix</keyword>
<dbReference type="RefSeq" id="WP_021096221.1">
    <property type="nucleotide sequence ID" value="NZ_KE557318.1"/>
</dbReference>
<keyword evidence="2" id="KW-0472">Membrane</keyword>
<comment type="caution">
    <text evidence="3">The sequence shown here is derived from an EMBL/GenBank/DDBJ whole genome shotgun (WGS) entry which is preliminary data.</text>
</comment>
<gene>
    <name evidence="3" type="ORF">ruthe_00073</name>
</gene>
<protein>
    <recommendedName>
        <fullName evidence="5">DNA repair protein</fullName>
    </recommendedName>
</protein>
<feature type="region of interest" description="Disordered" evidence="1">
    <location>
        <begin position="239"/>
        <end position="291"/>
    </location>
</feature>
<evidence type="ECO:0008006" key="5">
    <source>
        <dbReference type="Google" id="ProtNLM"/>
    </source>
</evidence>
<evidence type="ECO:0000256" key="1">
    <source>
        <dbReference type="SAM" id="MobiDB-lite"/>
    </source>
</evidence>
<organism evidence="3 4">
    <name type="scientific">Rubellimicrobium thermophilum DSM 16684</name>
    <dbReference type="NCBI Taxonomy" id="1123069"/>
    <lineage>
        <taxon>Bacteria</taxon>
        <taxon>Pseudomonadati</taxon>
        <taxon>Pseudomonadota</taxon>
        <taxon>Alphaproteobacteria</taxon>
        <taxon>Rhodobacterales</taxon>
        <taxon>Roseobacteraceae</taxon>
        <taxon>Rubellimicrobium</taxon>
    </lineage>
</organism>
<reference evidence="3 4" key="1">
    <citation type="journal article" date="2013" name="Stand. Genomic Sci.">
        <title>Genome sequence of the reddish-pigmented Rubellimicrobium thermophilum type strain (DSM 16684(T)), a member of the Roseobacter clade.</title>
        <authorList>
            <person name="Fiebig A."/>
            <person name="Riedel T."/>
            <person name="Gronow S."/>
            <person name="Petersen J."/>
            <person name="Klenk H.P."/>
            <person name="Goker M."/>
        </authorList>
    </citation>
    <scope>NUCLEOTIDE SEQUENCE [LARGE SCALE GENOMIC DNA]</scope>
    <source>
        <strain evidence="3 4">DSM 16684</strain>
    </source>
</reference>
<evidence type="ECO:0000256" key="2">
    <source>
        <dbReference type="SAM" id="Phobius"/>
    </source>
</evidence>
<feature type="transmembrane region" description="Helical" evidence="2">
    <location>
        <begin position="64"/>
        <end position="84"/>
    </location>
</feature>
<accession>S9R799</accession>
<dbReference type="EMBL" id="AOLV01000001">
    <property type="protein sequence ID" value="EPX87868.1"/>
    <property type="molecule type" value="Genomic_DNA"/>
</dbReference>
<feature type="compositionally biased region" description="Low complexity" evidence="1">
    <location>
        <begin position="252"/>
        <end position="272"/>
    </location>
</feature>
<name>S9R799_9RHOB</name>
<dbReference type="STRING" id="1123069.ruthe_00073"/>
<dbReference type="Proteomes" id="UP000015346">
    <property type="component" value="Unassembled WGS sequence"/>
</dbReference>
<proteinExistence type="predicted"/>
<dbReference type="HOGENOM" id="CLU_083319_0_0_5"/>
<feature type="transmembrane region" description="Helical" evidence="2">
    <location>
        <begin position="21"/>
        <end position="44"/>
    </location>
</feature>
<dbReference type="AlphaFoldDB" id="S9R799"/>
<keyword evidence="4" id="KW-1185">Reference proteome</keyword>
<keyword evidence="2" id="KW-0812">Transmembrane</keyword>
<evidence type="ECO:0000313" key="3">
    <source>
        <dbReference type="EMBL" id="EPX87868.1"/>
    </source>
</evidence>
<evidence type="ECO:0000313" key="4">
    <source>
        <dbReference type="Proteomes" id="UP000015346"/>
    </source>
</evidence>
<sequence>MPIGASLMPLARIAQSLSQHVIALAAAGMAGVTMGSALGLWPWLSLEAAWGDRPLPAFGMAVQIGLTAFLVLICAFFPSGWRVLALERSHRDFRIAMKDVTAAYHAAHMADREGVFTLSGEFDAVRERLEWLRDHPDLKLLEADILTVAAQMSQQSHRLATIYSEERVARARDFLAQRQQEAEEQQKRIQEALAICREILRWNSQVELEEAMVASQLSQLDEQLQSILPALGYRIGDRSPARSGIGADRGAEPAAMTAPMAAEATPSSTPPERTVLRPDNVLPMTAKPAAE</sequence>